<keyword evidence="2" id="KW-1185">Reference proteome</keyword>
<dbReference type="EMBL" id="CM047947">
    <property type="protein sequence ID" value="KAI9896902.1"/>
    <property type="molecule type" value="Genomic_DNA"/>
</dbReference>
<gene>
    <name evidence="1" type="ORF">N3K66_007924</name>
</gene>
<comment type="caution">
    <text evidence="1">The sequence shown here is derived from an EMBL/GenBank/DDBJ whole genome shotgun (WGS) entry which is preliminary data.</text>
</comment>
<organism evidence="1 2">
    <name type="scientific">Trichothecium roseum</name>
    <dbReference type="NCBI Taxonomy" id="47278"/>
    <lineage>
        <taxon>Eukaryota</taxon>
        <taxon>Fungi</taxon>
        <taxon>Dikarya</taxon>
        <taxon>Ascomycota</taxon>
        <taxon>Pezizomycotina</taxon>
        <taxon>Sordariomycetes</taxon>
        <taxon>Hypocreomycetidae</taxon>
        <taxon>Hypocreales</taxon>
        <taxon>Hypocreales incertae sedis</taxon>
        <taxon>Trichothecium</taxon>
    </lineage>
</organism>
<accession>A0ACC0USH9</accession>
<evidence type="ECO:0000313" key="1">
    <source>
        <dbReference type="EMBL" id="KAI9896902.1"/>
    </source>
</evidence>
<protein>
    <submittedName>
        <fullName evidence="1">Uncharacterized protein</fullName>
    </submittedName>
</protein>
<name>A0ACC0USH9_9HYPO</name>
<dbReference type="Proteomes" id="UP001163324">
    <property type="component" value="Chromosome 8"/>
</dbReference>
<proteinExistence type="predicted"/>
<sequence length="598" mass="68648">MYRLSHGWELQAPPLSHAKPVLAVLFGSIFTDVEKQKEMMRLINEPYGPIGPDGPWVKIKWDKYRYFTAFGLKTRTNKDIYDNSGTLSDIYNIAAEAKAAGWKAVLLADELTWRQHTGTVSSIEDPERTATVVNIDCVDSKALLRPESTFFIRRLPIETAIGECVLPKAQKPLGYVVQRQQASFRETLRNGFYLRCPDEPIFGYSSDYNKPWMQSQALDRLTGKVRLPQELRDKIMSYVNEDKVRPLRTLINLDHAISLSQARKTFVQPLVPLTNEERQVIEAHPDFKDRFCNFYLGEWKDAFPASRRDVSRILRHFCDARDRIIFILRPPAEDGTVDSAVAYLSTDNASGPAYVVFRQYREHAHSNNPAGRHSPNDRVNAASQRRPGTEVFLDPEWTFPPGLPYWHKHTAVKNSSRRKRRRLHSNPSLTGVDMWLCFYLTSSLNEEERAAVESMVVGDNDHGHTNTYHDDYERGFSFIPWTKNVDGGREDMLRLYHMAYHADSTIGDCALVGAVAFIDRQSGQDNKVIVGAKWTDSQSFFKGLQLVRRDEYIVHALEPFQNIGTPMNWVFTDDVVDHIEDPDWIPVGGHLTRRDMRR</sequence>
<evidence type="ECO:0000313" key="2">
    <source>
        <dbReference type="Proteomes" id="UP001163324"/>
    </source>
</evidence>
<reference evidence="1" key="1">
    <citation type="submission" date="2022-10" db="EMBL/GenBank/DDBJ databases">
        <title>Complete Genome of Trichothecium roseum strain YXFP-22015, a Plant Pathogen Isolated from Citrus.</title>
        <authorList>
            <person name="Wang Y."/>
            <person name="Zhu L."/>
        </authorList>
    </citation>
    <scope>NUCLEOTIDE SEQUENCE</scope>
    <source>
        <strain evidence="1">YXFP-22015</strain>
    </source>
</reference>